<dbReference type="EMBL" id="JBHSED010000058">
    <property type="protein sequence ID" value="MFC4306387.1"/>
    <property type="molecule type" value="Genomic_DNA"/>
</dbReference>
<evidence type="ECO:0000313" key="1">
    <source>
        <dbReference type="EMBL" id="MFC4306387.1"/>
    </source>
</evidence>
<protein>
    <submittedName>
        <fullName evidence="1">Uncharacterized protein</fullName>
    </submittedName>
</protein>
<evidence type="ECO:0000313" key="2">
    <source>
        <dbReference type="Proteomes" id="UP001595755"/>
    </source>
</evidence>
<reference evidence="2" key="1">
    <citation type="journal article" date="2019" name="Int. J. Syst. Evol. Microbiol.">
        <title>The Global Catalogue of Microorganisms (GCM) 10K type strain sequencing project: providing services to taxonomists for standard genome sequencing and annotation.</title>
        <authorList>
            <consortium name="The Broad Institute Genomics Platform"/>
            <consortium name="The Broad Institute Genome Sequencing Center for Infectious Disease"/>
            <person name="Wu L."/>
            <person name="Ma J."/>
        </authorList>
    </citation>
    <scope>NUCLEOTIDE SEQUENCE [LARGE SCALE GENOMIC DNA]</scope>
    <source>
        <strain evidence="2">CGMCC 4.1641</strain>
    </source>
</reference>
<keyword evidence="2" id="KW-1185">Reference proteome</keyword>
<comment type="caution">
    <text evidence="1">The sequence shown here is derived from an EMBL/GenBank/DDBJ whole genome shotgun (WGS) entry which is preliminary data.</text>
</comment>
<dbReference type="Proteomes" id="UP001595755">
    <property type="component" value="Unassembled WGS sequence"/>
</dbReference>
<name>A0ABV8SHN3_9BACL</name>
<proteinExistence type="predicted"/>
<sequence>MHPAIAYAANADAYTFQTFRALVDAIVPYTPAMAVLGAEQPIGAVQLTVHEYMIWELDHSLTLVLGAYPEAVPLAAPTAGLLNAGAVQLAASGQVKYAAPGTVPFASFSPEDRIRTLAGLENLQIDLGTLPPPYRNDGGLVKYAVDFLNRQTMFGNYSEWPAYGATRLAAPTERRLAYFPIGWLQAGYPGVSKGYRAFRGYELTIVREGGGCCIV</sequence>
<dbReference type="RefSeq" id="WP_204605057.1">
    <property type="nucleotide sequence ID" value="NZ_JBHSED010000058.1"/>
</dbReference>
<accession>A0ABV8SHN3</accession>
<gene>
    <name evidence="1" type="ORF">ACFO1S_23460</name>
</gene>
<organism evidence="1 2">
    <name type="scientific">Cohnella boryungensis</name>
    <dbReference type="NCBI Taxonomy" id="768479"/>
    <lineage>
        <taxon>Bacteria</taxon>
        <taxon>Bacillati</taxon>
        <taxon>Bacillota</taxon>
        <taxon>Bacilli</taxon>
        <taxon>Bacillales</taxon>
        <taxon>Paenibacillaceae</taxon>
        <taxon>Cohnella</taxon>
    </lineage>
</organism>